<gene>
    <name evidence="1" type="ORF">ROSINTL182_05263</name>
</gene>
<dbReference type="Proteomes" id="UP000004828">
    <property type="component" value="Unassembled WGS sequence"/>
</dbReference>
<organism evidence="1 2">
    <name type="scientific">Roseburia intestinalis L1-82</name>
    <dbReference type="NCBI Taxonomy" id="536231"/>
    <lineage>
        <taxon>Bacteria</taxon>
        <taxon>Bacillati</taxon>
        <taxon>Bacillota</taxon>
        <taxon>Clostridia</taxon>
        <taxon>Lachnospirales</taxon>
        <taxon>Lachnospiraceae</taxon>
        <taxon>Roseburia</taxon>
    </lineage>
</organism>
<evidence type="ECO:0000313" key="1">
    <source>
        <dbReference type="EMBL" id="EEV02836.1"/>
    </source>
</evidence>
<dbReference type="HOGENOM" id="CLU_3157359_0_0_9"/>
<dbReference type="EMBL" id="ABYJ02000009">
    <property type="protein sequence ID" value="EEV02836.1"/>
    <property type="molecule type" value="Genomic_DNA"/>
</dbReference>
<protein>
    <submittedName>
        <fullName evidence="1">Uncharacterized protein</fullName>
    </submittedName>
</protein>
<reference evidence="1 2" key="1">
    <citation type="submission" date="2009-08" db="EMBL/GenBank/DDBJ databases">
        <authorList>
            <person name="Weinstock G."/>
            <person name="Sodergren E."/>
            <person name="Clifton S."/>
            <person name="Fulton L."/>
            <person name="Fulton B."/>
            <person name="Courtney L."/>
            <person name="Fronick C."/>
            <person name="Harrison M."/>
            <person name="Strong C."/>
            <person name="Farmer C."/>
            <person name="Delahaunty K."/>
            <person name="Markovic C."/>
            <person name="Hall O."/>
            <person name="Minx P."/>
            <person name="Tomlinson C."/>
            <person name="Mitreva M."/>
            <person name="Nelson J."/>
            <person name="Hou S."/>
            <person name="Wollam A."/>
            <person name="Pepin K.H."/>
            <person name="Johnson M."/>
            <person name="Bhonagiri V."/>
            <person name="Nash W.E."/>
            <person name="Warren W."/>
            <person name="Chinwalla A."/>
            <person name="Mardis E.R."/>
            <person name="Wilson R.K."/>
        </authorList>
    </citation>
    <scope>NUCLEOTIDE SEQUENCE [LARGE SCALE GENOMIC DNA]</scope>
    <source>
        <strain evidence="1 2">L1-82</strain>
    </source>
</reference>
<accession>C7G5V4</accession>
<sequence>MQWEFKGILRNPLYNNLNFPVKINVRSGVILEVRHKKNGGTYADNFSV</sequence>
<proteinExistence type="predicted"/>
<name>C7G5V4_9FIRM</name>
<comment type="caution">
    <text evidence="1">The sequence shown here is derived from an EMBL/GenBank/DDBJ whole genome shotgun (WGS) entry which is preliminary data.</text>
</comment>
<dbReference type="AlphaFoldDB" id="C7G5V4"/>
<evidence type="ECO:0000313" key="2">
    <source>
        <dbReference type="Proteomes" id="UP000004828"/>
    </source>
</evidence>